<feature type="compositionally biased region" description="Polar residues" evidence="1">
    <location>
        <begin position="1327"/>
        <end position="1340"/>
    </location>
</feature>
<dbReference type="InParanoid" id="A0A3R7F4P2"/>
<feature type="compositionally biased region" description="Polar residues" evidence="1">
    <location>
        <begin position="921"/>
        <end position="951"/>
    </location>
</feature>
<gene>
    <name evidence="2" type="ORF">CSKR_100031</name>
</gene>
<feature type="region of interest" description="Disordered" evidence="1">
    <location>
        <begin position="1220"/>
        <end position="1275"/>
    </location>
</feature>
<feature type="compositionally biased region" description="Polar residues" evidence="1">
    <location>
        <begin position="974"/>
        <end position="997"/>
    </location>
</feature>
<feature type="compositionally biased region" description="Basic and acidic residues" evidence="1">
    <location>
        <begin position="819"/>
        <end position="829"/>
    </location>
</feature>
<feature type="compositionally biased region" description="Basic and acidic residues" evidence="1">
    <location>
        <begin position="627"/>
        <end position="638"/>
    </location>
</feature>
<feature type="compositionally biased region" description="Basic and acidic residues" evidence="1">
    <location>
        <begin position="877"/>
        <end position="916"/>
    </location>
</feature>
<feature type="compositionally biased region" description="Polar residues" evidence="1">
    <location>
        <begin position="861"/>
        <end position="875"/>
    </location>
</feature>
<feature type="region of interest" description="Disordered" evidence="1">
    <location>
        <begin position="609"/>
        <end position="647"/>
    </location>
</feature>
<name>A0A3R7F4P2_CLOSI</name>
<accession>A0A3R7F4P2</accession>
<feature type="compositionally biased region" description="Polar residues" evidence="1">
    <location>
        <begin position="1229"/>
        <end position="1246"/>
    </location>
</feature>
<feature type="compositionally biased region" description="Basic and acidic residues" evidence="1">
    <location>
        <begin position="1001"/>
        <end position="1020"/>
    </location>
</feature>
<proteinExistence type="predicted"/>
<evidence type="ECO:0000313" key="2">
    <source>
        <dbReference type="EMBL" id="KAG5443803.1"/>
    </source>
</evidence>
<evidence type="ECO:0000256" key="1">
    <source>
        <dbReference type="SAM" id="MobiDB-lite"/>
    </source>
</evidence>
<evidence type="ECO:0000313" key="3">
    <source>
        <dbReference type="Proteomes" id="UP000286415"/>
    </source>
</evidence>
<dbReference type="EMBL" id="NIRI02000056">
    <property type="protein sequence ID" value="KAG5443803.1"/>
    <property type="molecule type" value="Genomic_DNA"/>
</dbReference>
<feature type="compositionally biased region" description="Basic and acidic residues" evidence="1">
    <location>
        <begin position="846"/>
        <end position="860"/>
    </location>
</feature>
<comment type="caution">
    <text evidence="2">The sequence shown here is derived from an EMBL/GenBank/DDBJ whole genome shotgun (WGS) entry which is preliminary data.</text>
</comment>
<dbReference type="OrthoDB" id="2148946at2759"/>
<feature type="compositionally biased region" description="Polar residues" evidence="1">
    <location>
        <begin position="609"/>
        <end position="619"/>
    </location>
</feature>
<feature type="region of interest" description="Disordered" evidence="1">
    <location>
        <begin position="819"/>
        <end position="1138"/>
    </location>
</feature>
<organism evidence="2 3">
    <name type="scientific">Clonorchis sinensis</name>
    <name type="common">Chinese liver fluke</name>
    <dbReference type="NCBI Taxonomy" id="79923"/>
    <lineage>
        <taxon>Eukaryota</taxon>
        <taxon>Metazoa</taxon>
        <taxon>Spiralia</taxon>
        <taxon>Lophotrochozoa</taxon>
        <taxon>Platyhelminthes</taxon>
        <taxon>Trematoda</taxon>
        <taxon>Digenea</taxon>
        <taxon>Opisthorchiida</taxon>
        <taxon>Opisthorchiata</taxon>
        <taxon>Opisthorchiidae</taxon>
        <taxon>Clonorchis</taxon>
    </lineage>
</organism>
<feature type="compositionally biased region" description="Basic and acidic residues" evidence="1">
    <location>
        <begin position="952"/>
        <end position="973"/>
    </location>
</feature>
<sequence>MSARNDEDTKQMAMTVDKLELNDTPGRDLITVPKCRSSFTWEEVQRFIDEAIANLIKLEELTDLTSLYRINKHLSRTFTSYPYLRENIAEYLNERRFPSLAVKLIKRLNNLGVFSNDGTWFSSFYLYSIAWSYSDISKDFTTALAVAGISHLLNLNIGHPPYLENINSKNVYFLIKASLSLLHNIVKIPGNRDMAQYTVGRDALLNILTFQREPSLRCLASLCLAHTLDDVDVPMALNQSPNLIYQLLSCMYSASHSVRRKYHGYTVAEFMTAVSAFAVNENTHRTLLTTEMERPQRAGRPPLPSMNFLKFLLKLTDVYLGTQLDEEPEREANAAIRMIHHLVFSPTSKENGALNELVGCMADLSLLPTVVENPNKALYRTLEILLWQLSQPIASMTFESYTLPKPTECGPIVMSYAPINAPAASYFIEQLRAASLPVWNYNKTNVINSQSAQEMGMSALAAFANDLKSWLQCLDQATVMIVCLSDAYRLSPGCRAELQYFLSINSQKTPKVLIYILMPPKFHPSGWMVRLPNISEALDFTHKRTFVATLRHLVSLAGRPYAITVADEPLDSLTYDSMEANKGFMSMDDLNGLKSSSIFLTSSDTESAKQSAITQTAEQMLSKGSPRRSDSPGIEIHRSCSSSPTPLLSTRSDILSHHYGDIQAISSFLSRNQDEMLQAEHPDRNTPVQIHSPVVTQFSAQNIEATLLDTSKVELSTPAHDLKTGEYQETPDVSDQLGEREHYNDSQVSNISGQKPSVNIPEHDKSIAQKTENSGANELHGIQDEVLKTGALTAYSPTQTSTGSKISQEAILKETTSALEDKHAEKTQSVDKGGISADPNITTPKLQDKESHKNKSRDVHSSLSISQPTNQSSGKILTDDDLRMDVERKEEELKETKMPDVNVDEKDHTSHLDHSCVSHMSGIQSPPINQSIKASQTDNALRSDVTGYQPSSRDEKTIDFREENDQLEHKGTEQEQVVTETKSQLAYQSARPSSKVSAVSGERKDSHANKVSDVGEDRKRQVSLSQTSSLDAIKSWPSYPSSRTKQGEDALGLHIENSQKTKSLMKSDDGQLKCTDEAPVSKVDEAKSQPNHQPPSASLAENILMSTGNKPDGSQEEKASALSKSQVSHASALKLQPPWAQFDNALGTKTADSRDNTPSGNRSQVAQNCITDLSKDTHVSEIRSKINCQSSETGMADTALGLNVVENQKSSKDNKMIHTEFDGQGLPNEPSTTLQHHLSKASQSMDPSPPKQTKPVESSRPAVHTEVNGTSEEAPDEALALETAALTSTLARPLIEVGLTGEDQKTEKPNAIPPTTLETGSHVVLSPRSSKTQGSLPSKMSDSKPKVLPDSSVQTLSIIEDIKTTGTGVSSLGTQVPTEQLGLHALTDLSPVSVFGPTTQGTPTVVFSITNYDDIVQPQVRQWTMQQVREWFTNKGLSHLLRKLCGDVDGIVLSQLVYMRHWAPEYFAKSIRSDLGLNFVEALRFVEALQELTKRP</sequence>
<dbReference type="PANTHER" id="PTHR46270">
    <property type="entry name" value="ARMADILLO-TYPE FOLD-RELATED"/>
    <property type="match status" value="1"/>
</dbReference>
<dbReference type="Proteomes" id="UP000286415">
    <property type="component" value="Unassembled WGS sequence"/>
</dbReference>
<feature type="compositionally biased region" description="Basic and acidic residues" evidence="1">
    <location>
        <begin position="1065"/>
        <end position="1076"/>
    </location>
</feature>
<reference evidence="2 3" key="2">
    <citation type="journal article" date="2021" name="Genomics">
        <title>High-quality reference genome for Clonorchis sinensis.</title>
        <authorList>
            <person name="Young N.D."/>
            <person name="Stroehlein A.J."/>
            <person name="Kinkar L."/>
            <person name="Wang T."/>
            <person name="Sohn W.M."/>
            <person name="Chang B.C.H."/>
            <person name="Kaur P."/>
            <person name="Weisz D."/>
            <person name="Dudchenko O."/>
            <person name="Aiden E.L."/>
            <person name="Korhonen P.K."/>
            <person name="Gasser R.B."/>
        </authorList>
    </citation>
    <scope>NUCLEOTIDE SEQUENCE [LARGE SCALE GENOMIC DNA]</scope>
    <source>
        <strain evidence="2">Cs-k2</strain>
    </source>
</reference>
<feature type="region of interest" description="Disordered" evidence="1">
    <location>
        <begin position="1302"/>
        <end position="1349"/>
    </location>
</feature>
<protein>
    <submittedName>
        <fullName evidence="2">Uncharacterized protein</fullName>
    </submittedName>
</protein>
<keyword evidence="3" id="KW-1185">Reference proteome</keyword>
<dbReference type="PANTHER" id="PTHR46270:SF2">
    <property type="entry name" value="TIR DOMAIN-CONTAINING PROTEIN"/>
    <property type="match status" value="1"/>
</dbReference>
<reference evidence="2 3" key="1">
    <citation type="journal article" date="2018" name="Biotechnol. Adv.">
        <title>Improved genomic resources and new bioinformatic workflow for the carcinogenic parasite Clonorchis sinensis: Biotechnological implications.</title>
        <authorList>
            <person name="Wang D."/>
            <person name="Korhonen P.K."/>
            <person name="Gasser R.B."/>
            <person name="Young N.D."/>
        </authorList>
    </citation>
    <scope>NUCLEOTIDE SEQUENCE [LARGE SCALE GENOMIC DNA]</scope>
    <source>
        <strain evidence="2">Cs-k2</strain>
    </source>
</reference>